<proteinExistence type="predicted"/>
<sequence length="139" mass="15714">MLKKCLADPALIVPTDSIGVKESISYEKIPVQILYRQVHKLRTKEVVSISLVEPLISSKVVTWACPSEGKFKCNSDGTFKHMLGVSSIAFLYPESLWELRLYIDKEGRVKLGTRGRSESLGSKFDLLHQSQYFFVDFGN</sequence>
<gene>
    <name evidence="1" type="ORF">MTR67_043170</name>
</gene>
<dbReference type="PANTHER" id="PTHR46148:SF56">
    <property type="entry name" value="RETROTRANSPOSON PROTEIN"/>
    <property type="match status" value="1"/>
</dbReference>
<dbReference type="PANTHER" id="PTHR46148">
    <property type="entry name" value="CHROMO DOMAIN-CONTAINING PROTEIN"/>
    <property type="match status" value="1"/>
</dbReference>
<keyword evidence="2" id="KW-1185">Reference proteome</keyword>
<dbReference type="AlphaFoldDB" id="A0AAF0UPS7"/>
<evidence type="ECO:0000313" key="1">
    <source>
        <dbReference type="EMBL" id="WMV49785.1"/>
    </source>
</evidence>
<protein>
    <submittedName>
        <fullName evidence="1">Uncharacterized protein</fullName>
    </submittedName>
</protein>
<organism evidence="1 2">
    <name type="scientific">Solanum verrucosum</name>
    <dbReference type="NCBI Taxonomy" id="315347"/>
    <lineage>
        <taxon>Eukaryota</taxon>
        <taxon>Viridiplantae</taxon>
        <taxon>Streptophyta</taxon>
        <taxon>Embryophyta</taxon>
        <taxon>Tracheophyta</taxon>
        <taxon>Spermatophyta</taxon>
        <taxon>Magnoliopsida</taxon>
        <taxon>eudicotyledons</taxon>
        <taxon>Gunneridae</taxon>
        <taxon>Pentapetalae</taxon>
        <taxon>asterids</taxon>
        <taxon>lamiids</taxon>
        <taxon>Solanales</taxon>
        <taxon>Solanaceae</taxon>
        <taxon>Solanoideae</taxon>
        <taxon>Solaneae</taxon>
        <taxon>Solanum</taxon>
    </lineage>
</organism>
<accession>A0AAF0UPS7</accession>
<reference evidence="1" key="1">
    <citation type="submission" date="2023-08" db="EMBL/GenBank/DDBJ databases">
        <title>A de novo genome assembly of Solanum verrucosum Schlechtendal, a Mexican diploid species geographically isolated from the other diploid A-genome species in potato relatives.</title>
        <authorList>
            <person name="Hosaka K."/>
        </authorList>
    </citation>
    <scope>NUCLEOTIDE SEQUENCE</scope>
    <source>
        <tissue evidence="1">Young leaves</tissue>
    </source>
</reference>
<evidence type="ECO:0000313" key="2">
    <source>
        <dbReference type="Proteomes" id="UP001234989"/>
    </source>
</evidence>
<dbReference type="EMBL" id="CP133621">
    <property type="protein sequence ID" value="WMV49785.1"/>
    <property type="molecule type" value="Genomic_DNA"/>
</dbReference>
<name>A0AAF0UPS7_SOLVR</name>
<dbReference type="Proteomes" id="UP001234989">
    <property type="component" value="Chromosome 10"/>
</dbReference>